<evidence type="ECO:0000313" key="3">
    <source>
        <dbReference type="Proteomes" id="UP000295689"/>
    </source>
</evidence>
<gene>
    <name evidence="2" type="ORF">EV146_101332</name>
</gene>
<keyword evidence="1" id="KW-0472">Membrane</keyword>
<dbReference type="InterPro" id="IPR035238">
    <property type="entry name" value="DUF5345"/>
</dbReference>
<dbReference type="EMBL" id="SLVV01000001">
    <property type="protein sequence ID" value="TCN28002.1"/>
    <property type="molecule type" value="Genomic_DNA"/>
</dbReference>
<keyword evidence="1" id="KW-1133">Transmembrane helix</keyword>
<keyword evidence="1" id="KW-0812">Transmembrane</keyword>
<comment type="caution">
    <text evidence="2">The sequence shown here is derived from an EMBL/GenBank/DDBJ whole genome shotgun (WGS) entry which is preliminary data.</text>
</comment>
<sequence>MEKNQKKELIRKHGEDVTGTVETIKKELERFDTIDLVKTPDDNWFEQFVAIEMKRQKKQFRRDLTLFLILAAVILSTIIFTLMARPFFFLVLQAAAVAFTFFYTGMRLRKREELHEKQS</sequence>
<reference evidence="2 3" key="1">
    <citation type="journal article" date="2015" name="Stand. Genomic Sci.">
        <title>Genomic Encyclopedia of Bacterial and Archaeal Type Strains, Phase III: the genomes of soil and plant-associated and newly described type strains.</title>
        <authorList>
            <person name="Whitman W.B."/>
            <person name="Woyke T."/>
            <person name="Klenk H.P."/>
            <person name="Zhou Y."/>
            <person name="Lilburn T.G."/>
            <person name="Beck B.J."/>
            <person name="De Vos P."/>
            <person name="Vandamme P."/>
            <person name="Eisen J.A."/>
            <person name="Garrity G."/>
            <person name="Hugenholtz P."/>
            <person name="Kyrpides N.C."/>
        </authorList>
    </citation>
    <scope>NUCLEOTIDE SEQUENCE [LARGE SCALE GENOMIC DNA]</scope>
    <source>
        <strain evidence="2 3">CV53</strain>
    </source>
</reference>
<evidence type="ECO:0000313" key="2">
    <source>
        <dbReference type="EMBL" id="TCN28002.1"/>
    </source>
</evidence>
<evidence type="ECO:0000256" key="1">
    <source>
        <dbReference type="SAM" id="Phobius"/>
    </source>
</evidence>
<name>A0A4R2BN83_9BACI</name>
<proteinExistence type="predicted"/>
<protein>
    <submittedName>
        <fullName evidence="2">Uncharacterized protein</fullName>
    </submittedName>
</protein>
<feature type="transmembrane region" description="Helical" evidence="1">
    <location>
        <begin position="87"/>
        <end position="106"/>
    </location>
</feature>
<keyword evidence="3" id="KW-1185">Reference proteome</keyword>
<dbReference type="AlphaFoldDB" id="A0A4R2BN83"/>
<feature type="transmembrane region" description="Helical" evidence="1">
    <location>
        <begin position="64"/>
        <end position="81"/>
    </location>
</feature>
<accession>A0A4R2BN83</accession>
<organism evidence="2 3">
    <name type="scientific">Mesobacillus foraminis</name>
    <dbReference type="NCBI Taxonomy" id="279826"/>
    <lineage>
        <taxon>Bacteria</taxon>
        <taxon>Bacillati</taxon>
        <taxon>Bacillota</taxon>
        <taxon>Bacilli</taxon>
        <taxon>Bacillales</taxon>
        <taxon>Bacillaceae</taxon>
        <taxon>Mesobacillus</taxon>
    </lineage>
</organism>
<dbReference type="Pfam" id="PF17280">
    <property type="entry name" value="DUF5345"/>
    <property type="match status" value="1"/>
</dbReference>
<dbReference type="Proteomes" id="UP000295689">
    <property type="component" value="Unassembled WGS sequence"/>
</dbReference>